<dbReference type="InterPro" id="IPR013320">
    <property type="entry name" value="ConA-like_dom_sf"/>
</dbReference>
<reference evidence="5" key="1">
    <citation type="submission" date="2025-08" db="UniProtKB">
        <authorList>
            <consortium name="RefSeq"/>
        </authorList>
    </citation>
    <scope>IDENTIFICATION</scope>
    <source>
        <strain evidence="5">Airmid</strain>
    </source>
</reference>
<dbReference type="KEGG" id="dpte:113799878"/>
<evidence type="ECO:0000313" key="5">
    <source>
        <dbReference type="RefSeq" id="XP_027206377.1"/>
    </source>
</evidence>
<dbReference type="Gene3D" id="2.60.120.200">
    <property type="match status" value="5"/>
</dbReference>
<dbReference type="SMART" id="SM00137">
    <property type="entry name" value="MAM"/>
    <property type="match status" value="1"/>
</dbReference>
<dbReference type="InterPro" id="IPR000998">
    <property type="entry name" value="MAM_dom"/>
</dbReference>
<dbReference type="InterPro" id="IPR036055">
    <property type="entry name" value="LDL_receptor-like_sf"/>
</dbReference>
<accession>A0A6P6YME6</accession>
<dbReference type="CDD" id="cd00112">
    <property type="entry name" value="LDLa"/>
    <property type="match status" value="1"/>
</dbReference>
<dbReference type="RefSeq" id="XP_027206377.1">
    <property type="nucleotide sequence ID" value="XM_027350576.1"/>
</dbReference>
<comment type="caution">
    <text evidence="2">Lacks conserved residue(s) required for the propagation of feature annotation.</text>
</comment>
<dbReference type="PANTHER" id="PTHR23282:SF101">
    <property type="entry name" value="MAM DOMAIN-CONTAINING PROTEIN"/>
    <property type="match status" value="1"/>
</dbReference>
<gene>
    <name evidence="5" type="primary">LOC113799878</name>
</gene>
<dbReference type="CDD" id="cd06263">
    <property type="entry name" value="MAM"/>
    <property type="match status" value="1"/>
</dbReference>
<dbReference type="OrthoDB" id="6515083at2759"/>
<dbReference type="Gene3D" id="4.10.400.10">
    <property type="entry name" value="Low-density Lipoprotein Receptor"/>
    <property type="match status" value="1"/>
</dbReference>
<protein>
    <submittedName>
        <fullName evidence="5">MAM and LDL-receptor class A domain-containing protein 1-like</fullName>
    </submittedName>
</protein>
<feature type="domain" description="MAM" evidence="3">
    <location>
        <begin position="932"/>
        <end position="1009"/>
    </location>
</feature>
<dbReference type="AlphaFoldDB" id="A0A6P6YME6"/>
<dbReference type="Pfam" id="PF00629">
    <property type="entry name" value="MAM"/>
    <property type="match status" value="1"/>
</dbReference>
<evidence type="ECO:0000256" key="2">
    <source>
        <dbReference type="PROSITE-ProRule" id="PRU00124"/>
    </source>
</evidence>
<dbReference type="InterPro" id="IPR023415">
    <property type="entry name" value="LDLR_class-A_CS"/>
</dbReference>
<dbReference type="SMART" id="SM00192">
    <property type="entry name" value="LDLa"/>
    <property type="match status" value="1"/>
</dbReference>
<feature type="disulfide bond" evidence="2">
    <location>
        <begin position="934"/>
        <end position="949"/>
    </location>
</feature>
<evidence type="ECO:0000259" key="3">
    <source>
        <dbReference type="PROSITE" id="PS50060"/>
    </source>
</evidence>
<dbReference type="InterPro" id="IPR002172">
    <property type="entry name" value="LDrepeatLR_classA_rpt"/>
</dbReference>
<dbReference type="GO" id="GO:0016020">
    <property type="term" value="C:membrane"/>
    <property type="evidence" value="ECO:0007669"/>
    <property type="project" value="InterPro"/>
</dbReference>
<feature type="domain" description="MAM" evidence="3">
    <location>
        <begin position="728"/>
        <end position="875"/>
    </location>
</feature>
<proteinExistence type="predicted"/>
<organism evidence="4 5">
    <name type="scientific">Dermatophagoides pteronyssinus</name>
    <name type="common">European house dust mite</name>
    <dbReference type="NCBI Taxonomy" id="6956"/>
    <lineage>
        <taxon>Eukaryota</taxon>
        <taxon>Metazoa</taxon>
        <taxon>Ecdysozoa</taxon>
        <taxon>Arthropoda</taxon>
        <taxon>Chelicerata</taxon>
        <taxon>Arachnida</taxon>
        <taxon>Acari</taxon>
        <taxon>Acariformes</taxon>
        <taxon>Sarcoptiformes</taxon>
        <taxon>Astigmata</taxon>
        <taxon>Psoroptidia</taxon>
        <taxon>Analgoidea</taxon>
        <taxon>Pyroglyphidae</taxon>
        <taxon>Dermatophagoidinae</taxon>
        <taxon>Dermatophagoides</taxon>
    </lineage>
</organism>
<dbReference type="PROSITE" id="PS50068">
    <property type="entry name" value="LDLRA_2"/>
    <property type="match status" value="1"/>
</dbReference>
<feature type="non-terminal residue" evidence="5">
    <location>
        <position position="1051"/>
    </location>
</feature>
<feature type="domain" description="MAM" evidence="3">
    <location>
        <begin position="119"/>
        <end position="292"/>
    </location>
</feature>
<dbReference type="PROSITE" id="PS01209">
    <property type="entry name" value="LDLRA_1"/>
    <property type="match status" value="1"/>
</dbReference>
<keyword evidence="4" id="KW-1185">Reference proteome</keyword>
<feature type="domain" description="MAM" evidence="3">
    <location>
        <begin position="489"/>
        <end position="537"/>
    </location>
</feature>
<dbReference type="Proteomes" id="UP000515146">
    <property type="component" value="Unplaced"/>
</dbReference>
<dbReference type="PROSITE" id="PS50060">
    <property type="entry name" value="MAM_2"/>
    <property type="match status" value="6"/>
</dbReference>
<dbReference type="SUPFAM" id="SSF49899">
    <property type="entry name" value="Concanavalin A-like lectins/glucanases"/>
    <property type="match status" value="2"/>
</dbReference>
<dbReference type="InterPro" id="IPR051560">
    <property type="entry name" value="MAM_domain-containing"/>
</dbReference>
<sequence>MIEAKRNRIITFQSPILIRNVTDVFFGNNFCFTFRYYFLLENIITLNITNVDDDDDNTESEEIWRQPGQISDDLWQTGQIEIDNRYRKFLLTFQAIGHYGSLAFTHFRLNEQPCFKYIGQCTFEYGFCGWQNEKSNDNKFEIIQAFDTGNPNVFDHTTNTGDGHVLWANFQPKQSKSEESSQEDNDEHRAVIIGPSLAKTFAKQCLEFWFMLAPNTNVKLNLYLRPHWLITKKGELLWSTNETHLANEWIRVQILLKNIHLESNLIFEAITNSEPSSVEIDDIRMKPFECDRPIDCRFDQNSCGWKDNTLDFRRRRWRLGPGRVQSSGSLPFHSLPLNGENVLYTDFTDLSPHEGGGSMEILSEIIDAPRTSNGGCFIMNFIVKSFNIRNDQFKLSMIRLTKEKQQRTTLWSFDNITETIGKQSRIRIIVPRNGPESIRFSLLARASYVNTYIAVIGVFYSDNIDFCTNPTPATPPTTISTQKPSGNILDCTFESNNTCNWIANGNFRVNKVRNIQNWMMPTKDHTENNLDGHFVYIYSDRNSQRKFGNLEANIQQQHLNLLSKSSGKSQMIYRMSISNTIRWQETRLTIDFQNQTEQIDQIQFRATIADGVLALDDFKILDVYQAKQVQSDENQLLIDHTMHTSIGHFYGIDLSSSSSSSSTTTNVEIENYQFIIQSNRYDRSVCLQFSYLIGDDTTIIADPGTRLTIFKQDRKIFETFENVVDVCWRLFQPNQFNQKFIDHDKTTGNHDGKYILLTGQNPYDRAIFFTERYSRSSDLLLNSNSLCIEFALFKPSNDSILEIYQSESLDNGMQAMKIWDTRELVDNDWKIFEIYAQIENPESIDLYFYFVGMIGQNLTTYIALDDFRMKQRCENPSNHHPYSGTNYNLKNYQAIGELKLDGCQPLLPSISSNCSSTERFKCKNNVCIPTAFVCDMEDDCGDNSDETKCDSKKLTDFEENYGLWESNDDGTGSGWTIKQARQMSNLRNGPTYDHTTKLSTGHYLFTDTDMAKIESPLINVTTKDDDSKIHRYSEEFVPPYLAIDDISFTSS</sequence>
<evidence type="ECO:0000313" key="4">
    <source>
        <dbReference type="Proteomes" id="UP000515146"/>
    </source>
</evidence>
<feature type="disulfide bond" evidence="2">
    <location>
        <begin position="922"/>
        <end position="940"/>
    </location>
</feature>
<dbReference type="SUPFAM" id="SSF57424">
    <property type="entry name" value="LDL receptor-like module"/>
    <property type="match status" value="1"/>
</dbReference>
<evidence type="ECO:0000256" key="1">
    <source>
        <dbReference type="ARBA" id="ARBA00023157"/>
    </source>
</evidence>
<feature type="domain" description="MAM" evidence="3">
    <location>
        <begin position="31"/>
        <end position="116"/>
    </location>
</feature>
<dbReference type="PANTHER" id="PTHR23282">
    <property type="entry name" value="APICAL ENDOSOMAL GLYCOPROTEIN PRECURSOR"/>
    <property type="match status" value="1"/>
</dbReference>
<name>A0A6P6YME6_DERPT</name>
<dbReference type="Pfam" id="PF00057">
    <property type="entry name" value="Ldl_recept_a"/>
    <property type="match status" value="1"/>
</dbReference>
<dbReference type="InParanoid" id="A0A6P6YME6"/>
<keyword evidence="1 2" id="KW-1015">Disulfide bond</keyword>
<feature type="domain" description="MAM" evidence="3">
    <location>
        <begin position="294"/>
        <end position="469"/>
    </location>
</feature>